<feature type="transmembrane region" description="Helical" evidence="1">
    <location>
        <begin position="320"/>
        <end position="337"/>
    </location>
</feature>
<feature type="transmembrane region" description="Helical" evidence="1">
    <location>
        <begin position="44"/>
        <end position="63"/>
    </location>
</feature>
<keyword evidence="1" id="KW-0812">Transmembrane</keyword>
<evidence type="ECO:0000313" key="2">
    <source>
        <dbReference type="EMBL" id="NEU98142.1"/>
    </source>
</evidence>
<organism evidence="2 3">
    <name type="scientific">Bradyrhizobium uaiense</name>
    <dbReference type="NCBI Taxonomy" id="2594946"/>
    <lineage>
        <taxon>Bacteria</taxon>
        <taxon>Pseudomonadati</taxon>
        <taxon>Pseudomonadota</taxon>
        <taxon>Alphaproteobacteria</taxon>
        <taxon>Hyphomicrobiales</taxon>
        <taxon>Nitrobacteraceae</taxon>
        <taxon>Bradyrhizobium</taxon>
    </lineage>
</organism>
<comment type="caution">
    <text evidence="2">The sequence shown here is derived from an EMBL/GenBank/DDBJ whole genome shotgun (WGS) entry which is preliminary data.</text>
</comment>
<gene>
    <name evidence="2" type="ORF">FNJ47_20495</name>
</gene>
<feature type="transmembrane region" description="Helical" evidence="1">
    <location>
        <begin position="349"/>
        <end position="371"/>
    </location>
</feature>
<dbReference type="EMBL" id="VKHP01000081">
    <property type="protein sequence ID" value="NEU98142.1"/>
    <property type="molecule type" value="Genomic_DNA"/>
</dbReference>
<feature type="transmembrane region" description="Helical" evidence="1">
    <location>
        <begin position="249"/>
        <end position="268"/>
    </location>
</feature>
<feature type="transmembrane region" description="Helical" evidence="1">
    <location>
        <begin position="146"/>
        <end position="169"/>
    </location>
</feature>
<reference evidence="2 3" key="1">
    <citation type="journal article" date="2020" name="Arch. Microbiol.">
        <title>Bradyrhizobium uaiense sp. nov., a new highly efficient cowpea symbiont.</title>
        <authorList>
            <person name="Cabral Michel D."/>
            <person name="Azarias Guimaraes A."/>
            <person name="Martins da Costa E."/>
            <person name="Soares de Carvalho T."/>
            <person name="Balsanelli E."/>
            <person name="Willems A."/>
            <person name="Maltempi de Souza E."/>
            <person name="de Souza Moreira F.M."/>
        </authorList>
    </citation>
    <scope>NUCLEOTIDE SEQUENCE [LARGE SCALE GENOMIC DNA]</scope>
    <source>
        <strain evidence="2 3">UFLA 03-164</strain>
    </source>
</reference>
<dbReference type="Proteomes" id="UP000468531">
    <property type="component" value="Unassembled WGS sequence"/>
</dbReference>
<keyword evidence="1" id="KW-1133">Transmembrane helix</keyword>
<evidence type="ECO:0000256" key="1">
    <source>
        <dbReference type="SAM" id="Phobius"/>
    </source>
</evidence>
<keyword evidence="1" id="KW-0472">Membrane</keyword>
<dbReference type="RefSeq" id="WP_163156170.1">
    <property type="nucleotide sequence ID" value="NZ_VKHP01000081.1"/>
</dbReference>
<dbReference type="AlphaFoldDB" id="A0A6P1BKP3"/>
<accession>A0A6P1BKP3</accession>
<proteinExistence type="predicted"/>
<keyword evidence="3" id="KW-1185">Reference proteome</keyword>
<dbReference type="InterPro" id="IPR025291">
    <property type="entry name" value="DUF4153"/>
</dbReference>
<feature type="transmembrane region" description="Helical" evidence="1">
    <location>
        <begin position="70"/>
        <end position="103"/>
    </location>
</feature>
<dbReference type="Pfam" id="PF13687">
    <property type="entry name" value="DUF4153"/>
    <property type="match status" value="1"/>
</dbReference>
<evidence type="ECO:0000313" key="3">
    <source>
        <dbReference type="Proteomes" id="UP000468531"/>
    </source>
</evidence>
<protein>
    <submittedName>
        <fullName evidence="2">DUF4173 domain-containing protein</fullName>
    </submittedName>
</protein>
<sequence length="494" mass="55048">MTSLAPPETKPQSIDSNLPPAKIAVIFALAALADWLFYDQRLGLSVVIFAIALTCASLIVNLGNLEHRRLLLAGAIVFAGLLPAFEDINAASLVIIALALGAALMLTTNPCLNSLVRGVASLLELYLVGPLRLFQDSIRAFNLPVLTRSFTLWCVPLLLGSLFVLLFMAANPLLTKWISQLNPGDPSSYLSIGRMLFWIAAAALVWPFIHIRWRNYVEVAEERPRSTANDPPRSTGLSFFGPGTILRSLILFNLLFSIQTILDLIYLWGNGTLPADVTYASYAHRGAYPLIITALLAASFVLVTMRPGGLAERSRVMRSLVYLWIGQNVLLVISAMLRLDLYVQIYLLTYWRIAAFVWMLLVVLGLVLILVRIVQRRSNEWLIHANLVTLAIVLYTCSLINFAAIIADYNIGHSREASGSGVNLDMDYLIRLGPQALPAIDRGLQLHSFDPNLVYRRNCLVQEQREQMTSWRSWGFRSWRLQRFLDRQQGAAAG</sequence>
<name>A0A6P1BKP3_9BRAD</name>
<feature type="transmembrane region" description="Helical" evidence="1">
    <location>
        <begin position="189"/>
        <end position="209"/>
    </location>
</feature>
<feature type="transmembrane region" description="Helical" evidence="1">
    <location>
        <begin position="383"/>
        <end position="407"/>
    </location>
</feature>
<feature type="transmembrane region" description="Helical" evidence="1">
    <location>
        <begin position="288"/>
        <end position="308"/>
    </location>
</feature>